<sequence>MSNSDRNFHALVLGASGMSGWAFINQLLHNYPRPGIWRRITGVNRKPMNEEEKSYWPTDDRLALASGFDLHGDDEDILRQKFEKIRDMKTVTHVYYLVHDPIPDFESPEPFAVSLGALRKSLKTIESLAPNLRFIHLQYGTFIYGLCFPDQFNFSPPLTEGLPSLQKPLCDFLHYQVWTDFMKEFSKGKSWKWCETRPGEIVGFVPRANAWNGVYPVAMYLSLYAHITGQGAECPFFGSFGVWKALGTEAGGDMIAKETIHLSLLEDQFVNGQGYNVASSATPTSWEMMWPEVCAWFGLVGKPPVDNEKDTTKTPGPEEYIKLHQKEYDAMLEKYHLKGWPVISPSMDGSPNWCLTKLHFDRYLDLGKLRSTGFTEDEPLQVSWITALERMRKAKVIP</sequence>
<gene>
    <name evidence="1" type="ORF">LOY88_005429</name>
</gene>
<accession>A0ACB8UQQ8</accession>
<organism evidence="1">
    <name type="scientific">Ophidiomyces ophidiicola</name>
    <dbReference type="NCBI Taxonomy" id="1387563"/>
    <lineage>
        <taxon>Eukaryota</taxon>
        <taxon>Fungi</taxon>
        <taxon>Dikarya</taxon>
        <taxon>Ascomycota</taxon>
        <taxon>Pezizomycotina</taxon>
        <taxon>Eurotiomycetes</taxon>
        <taxon>Eurotiomycetidae</taxon>
        <taxon>Onygenales</taxon>
        <taxon>Onygenaceae</taxon>
        <taxon>Ophidiomyces</taxon>
    </lineage>
</organism>
<protein>
    <submittedName>
        <fullName evidence="1">Uncharacterized protein</fullName>
    </submittedName>
</protein>
<evidence type="ECO:0000313" key="1">
    <source>
        <dbReference type="EMBL" id="KAI2383195.1"/>
    </source>
</evidence>
<comment type="caution">
    <text evidence="1">The sequence shown here is derived from an EMBL/GenBank/DDBJ whole genome shotgun (WGS) entry which is preliminary data.</text>
</comment>
<name>A0ACB8UQQ8_9EURO</name>
<dbReference type="EMBL" id="JALBCA010000096">
    <property type="protein sequence ID" value="KAI2383195.1"/>
    <property type="molecule type" value="Genomic_DNA"/>
</dbReference>
<reference evidence="1" key="1">
    <citation type="journal article" date="2022" name="bioRxiv">
        <title>Population genetic analysis of Ophidiomyces ophidiicola, the causative agent of snake fungal disease, indicates recent introductions to the USA.</title>
        <authorList>
            <person name="Ladner J.T."/>
            <person name="Palmer J.M."/>
            <person name="Ettinger C.L."/>
            <person name="Stajich J.E."/>
            <person name="Farrell T.M."/>
            <person name="Glorioso B.M."/>
            <person name="Lawson B."/>
            <person name="Price S.J."/>
            <person name="Stengle A.G."/>
            <person name="Grear D.A."/>
            <person name="Lorch J.M."/>
        </authorList>
    </citation>
    <scope>NUCLEOTIDE SEQUENCE</scope>
    <source>
        <strain evidence="1">NWHC 24266-5</strain>
    </source>
</reference>
<proteinExistence type="predicted"/>